<evidence type="ECO:0000313" key="3">
    <source>
        <dbReference type="EMBL" id="MBM7852941.1"/>
    </source>
</evidence>
<evidence type="ECO:0000256" key="1">
    <source>
        <dbReference type="SAM" id="Phobius"/>
    </source>
</evidence>
<comment type="caution">
    <text evidence="2">The sequence shown here is derived from an EMBL/GenBank/DDBJ whole genome shotgun (WGS) entry which is preliminary data.</text>
</comment>
<accession>A0A9W6IV63</accession>
<reference evidence="3 4" key="2">
    <citation type="submission" date="2021-01" db="EMBL/GenBank/DDBJ databases">
        <title>Genomic Encyclopedia of Type Strains, Phase IV (KMG-IV): sequencing the most valuable type-strain genomes for metagenomic binning, comparative biology and taxonomic classification.</title>
        <authorList>
            <person name="Goeker M."/>
        </authorList>
    </citation>
    <scope>NUCLEOTIDE SEQUENCE [LARGE SCALE GENOMIC DNA]</scope>
    <source>
        <strain evidence="3 4">DSM 6130</strain>
    </source>
</reference>
<keyword evidence="1" id="KW-0812">Transmembrane</keyword>
<evidence type="ECO:0000313" key="4">
    <source>
        <dbReference type="Proteomes" id="UP000758856"/>
    </source>
</evidence>
<reference evidence="2" key="3">
    <citation type="submission" date="2023-01" db="EMBL/GenBank/DDBJ databases">
        <authorList>
            <person name="Sun Q."/>
            <person name="Evtushenko L."/>
        </authorList>
    </citation>
    <scope>NUCLEOTIDE SEQUENCE</scope>
    <source>
        <strain evidence="2">VKM B-1606</strain>
    </source>
</reference>
<feature type="transmembrane region" description="Helical" evidence="1">
    <location>
        <begin position="48"/>
        <end position="68"/>
    </location>
</feature>
<sequence length="89" mass="9503">MTENRSEITAGIAARKQTADRQSVMAIVGMIVIAGFLTIHPGDLDKTVAALLPILPWLVGLSALIVVVNRWTLALLRRSSKPADGARKG</sequence>
<proteinExistence type="predicted"/>
<keyword evidence="4" id="KW-1185">Reference proteome</keyword>
<gene>
    <name evidence="2" type="ORF">GCM10008170_31710</name>
    <name evidence="3" type="ORF">JOD31_003183</name>
</gene>
<dbReference type="EMBL" id="BSFF01000003">
    <property type="protein sequence ID" value="GLK57152.1"/>
    <property type="molecule type" value="Genomic_DNA"/>
</dbReference>
<name>A0A9W6IV63_9HYPH</name>
<dbReference type="AlphaFoldDB" id="A0A9W6IV63"/>
<keyword evidence="1" id="KW-1133">Transmembrane helix</keyword>
<dbReference type="EMBL" id="JAFBCY010000003">
    <property type="protein sequence ID" value="MBM7852941.1"/>
    <property type="molecule type" value="Genomic_DNA"/>
</dbReference>
<dbReference type="RefSeq" id="WP_204951381.1">
    <property type="nucleotide sequence ID" value="NZ_BSFF01000003.1"/>
</dbReference>
<feature type="transmembrane region" description="Helical" evidence="1">
    <location>
        <begin position="24"/>
        <end position="42"/>
    </location>
</feature>
<protein>
    <submittedName>
        <fullName evidence="3">UPF0716 family protein affecting phage T7 exclusion</fullName>
    </submittedName>
</protein>
<evidence type="ECO:0000313" key="2">
    <source>
        <dbReference type="EMBL" id="GLK57152.1"/>
    </source>
</evidence>
<evidence type="ECO:0000313" key="5">
    <source>
        <dbReference type="Proteomes" id="UP001143400"/>
    </source>
</evidence>
<organism evidence="2 5">
    <name type="scientific">Methylopila capsulata</name>
    <dbReference type="NCBI Taxonomy" id="61654"/>
    <lineage>
        <taxon>Bacteria</taxon>
        <taxon>Pseudomonadati</taxon>
        <taxon>Pseudomonadota</taxon>
        <taxon>Alphaproteobacteria</taxon>
        <taxon>Hyphomicrobiales</taxon>
        <taxon>Methylopilaceae</taxon>
        <taxon>Methylopila</taxon>
    </lineage>
</organism>
<dbReference type="Proteomes" id="UP000758856">
    <property type="component" value="Unassembled WGS sequence"/>
</dbReference>
<keyword evidence="1" id="KW-0472">Membrane</keyword>
<reference evidence="2" key="1">
    <citation type="journal article" date="2014" name="Int. J. Syst. Evol. Microbiol.">
        <title>Complete genome sequence of Corynebacterium casei LMG S-19264T (=DSM 44701T), isolated from a smear-ripened cheese.</title>
        <authorList>
            <consortium name="US DOE Joint Genome Institute (JGI-PGF)"/>
            <person name="Walter F."/>
            <person name="Albersmeier A."/>
            <person name="Kalinowski J."/>
            <person name="Ruckert C."/>
        </authorList>
    </citation>
    <scope>NUCLEOTIDE SEQUENCE</scope>
    <source>
        <strain evidence="2">VKM B-1606</strain>
    </source>
</reference>
<dbReference type="Proteomes" id="UP001143400">
    <property type="component" value="Unassembled WGS sequence"/>
</dbReference>